<feature type="transmembrane region" description="Helical" evidence="1">
    <location>
        <begin position="7"/>
        <end position="25"/>
    </location>
</feature>
<keyword evidence="1" id="KW-0472">Membrane</keyword>
<reference evidence="2 3" key="1">
    <citation type="journal article" date="2016" name="Int. J. Syst. Evol. Microbiol.">
        <title>Polaribacter haliotis sp. nov., isolated from the gut of abalone Haliotis discus hannai.</title>
        <authorList>
            <person name="Kim Y.O."/>
            <person name="Park I.S."/>
            <person name="Park S."/>
            <person name="Nam B.H."/>
            <person name="Park J.M."/>
            <person name="Kim D.G."/>
            <person name="Yoon J.H."/>
        </authorList>
    </citation>
    <scope>NUCLEOTIDE SEQUENCE [LARGE SCALE GENOMIC DNA]</scope>
    <source>
        <strain evidence="2 3">KCTC 52418</strain>
    </source>
</reference>
<protein>
    <submittedName>
        <fullName evidence="2">Uncharacterized protein</fullName>
    </submittedName>
</protein>
<organism evidence="2 3">
    <name type="scientific">Polaribacter haliotis</name>
    <dbReference type="NCBI Taxonomy" id="1888915"/>
    <lineage>
        <taxon>Bacteria</taxon>
        <taxon>Pseudomonadati</taxon>
        <taxon>Bacteroidota</taxon>
        <taxon>Flavobacteriia</taxon>
        <taxon>Flavobacteriales</taxon>
        <taxon>Flavobacteriaceae</taxon>
    </lineage>
</organism>
<sequence>MLKNKNWDLFFMIVAVLNVVLSFVGDKTVETIFNYEINIWSYRILWAVLAVIFFMNYRKKKNLETDANQK</sequence>
<evidence type="ECO:0000256" key="1">
    <source>
        <dbReference type="SAM" id="Phobius"/>
    </source>
</evidence>
<dbReference type="AlphaFoldDB" id="A0A7L8AJQ1"/>
<dbReference type="RefSeq" id="WP_088354686.1">
    <property type="nucleotide sequence ID" value="NZ_CP061813.1"/>
</dbReference>
<dbReference type="Proteomes" id="UP000516764">
    <property type="component" value="Chromosome"/>
</dbReference>
<gene>
    <name evidence="2" type="ORF">H9I45_07255</name>
</gene>
<proteinExistence type="predicted"/>
<accession>A0A7L8AJQ1</accession>
<dbReference type="OrthoDB" id="1449985at2"/>
<keyword evidence="1" id="KW-0812">Transmembrane</keyword>
<evidence type="ECO:0000313" key="3">
    <source>
        <dbReference type="Proteomes" id="UP000516764"/>
    </source>
</evidence>
<evidence type="ECO:0000313" key="2">
    <source>
        <dbReference type="EMBL" id="QOD62230.1"/>
    </source>
</evidence>
<feature type="transmembrane region" description="Helical" evidence="1">
    <location>
        <begin position="37"/>
        <end position="55"/>
    </location>
</feature>
<keyword evidence="1" id="KW-1133">Transmembrane helix</keyword>
<dbReference type="EMBL" id="CP061813">
    <property type="protein sequence ID" value="QOD62230.1"/>
    <property type="molecule type" value="Genomic_DNA"/>
</dbReference>
<dbReference type="KEGG" id="phal:H9I45_07255"/>
<name>A0A7L8AJQ1_9FLAO</name>
<keyword evidence="3" id="KW-1185">Reference proteome</keyword>